<dbReference type="AlphaFoldDB" id="A0AAU7JTA5"/>
<evidence type="ECO:0008006" key="2">
    <source>
        <dbReference type="Google" id="ProtNLM"/>
    </source>
</evidence>
<proteinExistence type="predicted"/>
<name>A0AAU7JTA5_9MICO</name>
<protein>
    <recommendedName>
        <fullName evidence="2">Tetratricopeptide repeat protein</fullName>
    </recommendedName>
</protein>
<gene>
    <name evidence="1" type="ORF">ABEG17_19065</name>
</gene>
<sequence>MMWVWAPMLACVLGLGLVMARTRRRQGLLTRIDELLTAGHHQQVLDHDLQPGPLLDPARLAQATSAVRSGRFRLALDLLATSADDGTYLPPAGTAPTASTLRASALIGMGRYGEVARMLGHHPPQGPLSRLRAQAAVEAGEDTVAEDLLAAAAADPMEEAARLRLLADLRLRRRDLTEGERLARTARATFAGSSAQAAQLDAALCTLLIARMRVETGAVAEALPLVNAGLEGLQSRPDEPVALAEAHALAATVQAALGNGLEAGKHLALAQEQASRCQSPPLDAVLARAAALVALQLGDRETGRRLLHEAIADHEQLGAKPALAELRSVLAGLDA</sequence>
<organism evidence="1">
    <name type="scientific">Pedococcus sp. KACC 23699</name>
    <dbReference type="NCBI Taxonomy" id="3149228"/>
    <lineage>
        <taxon>Bacteria</taxon>
        <taxon>Bacillati</taxon>
        <taxon>Actinomycetota</taxon>
        <taxon>Actinomycetes</taxon>
        <taxon>Micrococcales</taxon>
        <taxon>Intrasporangiaceae</taxon>
        <taxon>Pedococcus</taxon>
    </lineage>
</organism>
<reference evidence="1" key="1">
    <citation type="submission" date="2024-05" db="EMBL/GenBank/DDBJ databases">
        <authorList>
            <person name="Kim S."/>
            <person name="Heo J."/>
            <person name="Choi H."/>
            <person name="Choi Y."/>
            <person name="Kwon S.-W."/>
            <person name="Kim Y."/>
        </authorList>
    </citation>
    <scope>NUCLEOTIDE SEQUENCE</scope>
    <source>
        <strain evidence="1">KACC 23699</strain>
    </source>
</reference>
<dbReference type="EMBL" id="CP157483">
    <property type="protein sequence ID" value="XBO43637.1"/>
    <property type="molecule type" value="Genomic_DNA"/>
</dbReference>
<accession>A0AAU7JTA5</accession>
<dbReference type="RefSeq" id="WP_406831077.1">
    <property type="nucleotide sequence ID" value="NZ_CP157483.1"/>
</dbReference>
<evidence type="ECO:0000313" key="1">
    <source>
        <dbReference type="EMBL" id="XBO43637.1"/>
    </source>
</evidence>